<sequence>MVVAAPFLNQLLGDLWKTAEPPVAILMSIPGEDNNLYGDHPLTYHTDAIGYIQLRIQYQGRMQYYHPHSIVEVLSPGLHQWLSEIPNPPKAVGYRIITPNIGQLVRQATPIPKGVTEITPYAPGEQPAFRIRPIPPPSPEPNSLQAFDALPPDKKWVSTPDHTNFVNVLVDKDLHNEILYQRHFSNQMEEGGFLVGQIFANQDSSNTYIAHIKAMIPAEQVGASFLHFTFTGDSFERIKQRISMDYKGERLLGWFHTHLFPAHGTLGLSAIDLRLHFTTFRIPWQIAGLINLDGRNRVLRFYVRQGDAMSLCYHQTITGGQTP</sequence>
<evidence type="ECO:0000313" key="2">
    <source>
        <dbReference type="EMBL" id="ETR66411.1"/>
    </source>
</evidence>
<dbReference type="Pfam" id="PF20011">
    <property type="entry name" value="fvmJAB_N"/>
    <property type="match status" value="1"/>
</dbReference>
<proteinExistence type="predicted"/>
<dbReference type="Proteomes" id="UP000189670">
    <property type="component" value="Unassembled WGS sequence"/>
</dbReference>
<evidence type="ECO:0000259" key="1">
    <source>
        <dbReference type="Pfam" id="PF20011"/>
    </source>
</evidence>
<organism evidence="2 3">
    <name type="scientific">Candidatus Magnetoglobus multicellularis str. Araruama</name>
    <dbReference type="NCBI Taxonomy" id="890399"/>
    <lineage>
        <taxon>Bacteria</taxon>
        <taxon>Pseudomonadati</taxon>
        <taxon>Thermodesulfobacteriota</taxon>
        <taxon>Desulfobacteria</taxon>
        <taxon>Desulfobacterales</taxon>
        <taxon>Desulfobacteraceae</taxon>
        <taxon>Candidatus Magnetoglobus</taxon>
    </lineage>
</organism>
<dbReference type="InterPro" id="IPR045476">
    <property type="entry name" value="FvmJAB_N"/>
</dbReference>
<dbReference type="Gene3D" id="3.40.140.10">
    <property type="entry name" value="Cytidine Deaminase, domain 2"/>
    <property type="match status" value="1"/>
</dbReference>
<protein>
    <recommendedName>
        <fullName evidence="1">JAB-N domain-containing protein</fullName>
    </recommendedName>
</protein>
<feature type="domain" description="JAB-N" evidence="1">
    <location>
        <begin position="23"/>
        <end position="135"/>
    </location>
</feature>
<evidence type="ECO:0000313" key="3">
    <source>
        <dbReference type="Proteomes" id="UP000189670"/>
    </source>
</evidence>
<gene>
    <name evidence="2" type="ORF">OMM_05667</name>
</gene>
<comment type="caution">
    <text evidence="2">The sequence shown here is derived from an EMBL/GenBank/DDBJ whole genome shotgun (WGS) entry which is preliminary data.</text>
</comment>
<accession>A0A1V1NV25</accession>
<dbReference type="SUPFAM" id="SSF102712">
    <property type="entry name" value="JAB1/MPN domain"/>
    <property type="match status" value="1"/>
</dbReference>
<dbReference type="AlphaFoldDB" id="A0A1V1NV25"/>
<dbReference type="EMBL" id="ATBP01002005">
    <property type="protein sequence ID" value="ETR66411.1"/>
    <property type="molecule type" value="Genomic_DNA"/>
</dbReference>
<reference evidence="3" key="1">
    <citation type="submission" date="2012-11" db="EMBL/GenBank/DDBJ databases">
        <authorList>
            <person name="Lucero-Rivera Y.E."/>
            <person name="Tovar-Ramirez D."/>
        </authorList>
    </citation>
    <scope>NUCLEOTIDE SEQUENCE [LARGE SCALE GENOMIC DNA]</scope>
    <source>
        <strain evidence="3">Araruama</strain>
    </source>
</reference>
<name>A0A1V1NV25_9BACT</name>